<evidence type="ECO:0000256" key="3">
    <source>
        <dbReference type="SAM" id="Phobius"/>
    </source>
</evidence>
<evidence type="ECO:0000313" key="4">
    <source>
        <dbReference type="EMBL" id="CAK9192185.1"/>
    </source>
</evidence>
<keyword evidence="3" id="KW-0812">Transmembrane</keyword>
<keyword evidence="3" id="KW-1133">Transmembrane helix</keyword>
<accession>A0ABP0TC73</accession>
<comment type="similarity">
    <text evidence="1">Belongs to the NAD(P)-dependent epimerase/dehydratase family.</text>
</comment>
<dbReference type="EMBL" id="OZ019893">
    <property type="protein sequence ID" value="CAK9192185.1"/>
    <property type="molecule type" value="Genomic_DNA"/>
</dbReference>
<proteinExistence type="inferred from homology"/>
<keyword evidence="5" id="KW-1185">Reference proteome</keyword>
<protein>
    <submittedName>
        <fullName evidence="4">Uncharacterized protein</fullName>
    </submittedName>
</protein>
<sequence>MQQQRRLEKRLLMNTSNHIYGPSISGLPAVFHYLCARGYTQYDLLFLHSGYLEWHTHQHIYQGANNKDLARDFTYIDDVVKTGCVASLDVVDTSTSSGGKKTGHVWLCIFNLGMLVLQTLLPTLVDILGKYLNLKSKREIVKMPCDGDVPFTDANNISAAQA</sequence>
<dbReference type="PANTHER" id="PTHR43574">
    <property type="entry name" value="EPIMERASE-RELATED"/>
    <property type="match status" value="1"/>
</dbReference>
<organism evidence="4 5">
    <name type="scientific">Sphagnum troendelagicum</name>
    <dbReference type="NCBI Taxonomy" id="128251"/>
    <lineage>
        <taxon>Eukaryota</taxon>
        <taxon>Viridiplantae</taxon>
        <taxon>Streptophyta</taxon>
        <taxon>Embryophyta</taxon>
        <taxon>Bryophyta</taxon>
        <taxon>Sphagnophytina</taxon>
        <taxon>Sphagnopsida</taxon>
        <taxon>Sphagnales</taxon>
        <taxon>Sphagnaceae</taxon>
        <taxon>Sphagnum</taxon>
    </lineage>
</organism>
<dbReference type="Proteomes" id="UP001497512">
    <property type="component" value="Chromosome 1"/>
</dbReference>
<keyword evidence="2" id="KW-0520">NAD</keyword>
<evidence type="ECO:0000313" key="5">
    <source>
        <dbReference type="Proteomes" id="UP001497512"/>
    </source>
</evidence>
<keyword evidence="3" id="KW-0472">Membrane</keyword>
<evidence type="ECO:0000256" key="1">
    <source>
        <dbReference type="ARBA" id="ARBA00007637"/>
    </source>
</evidence>
<name>A0ABP0TC73_9BRYO</name>
<gene>
    <name evidence="4" type="ORF">CSSPTR1EN2_LOCUS1764</name>
</gene>
<evidence type="ECO:0000256" key="2">
    <source>
        <dbReference type="ARBA" id="ARBA00023027"/>
    </source>
</evidence>
<feature type="transmembrane region" description="Helical" evidence="3">
    <location>
        <begin position="105"/>
        <end position="125"/>
    </location>
</feature>
<reference evidence="4 5" key="1">
    <citation type="submission" date="2024-02" db="EMBL/GenBank/DDBJ databases">
        <authorList>
            <consortium name="ELIXIR-Norway"/>
            <consortium name="Elixir Norway"/>
        </authorList>
    </citation>
    <scope>NUCLEOTIDE SEQUENCE [LARGE SCALE GENOMIC DNA]</scope>
</reference>